<dbReference type="Proteomes" id="UP000186894">
    <property type="component" value="Unassembled WGS sequence"/>
</dbReference>
<gene>
    <name evidence="2" type="ORF">BJF95_09615</name>
</gene>
<keyword evidence="1" id="KW-0472">Membrane</keyword>
<name>A0A1Q8ZRP0_9HYPH</name>
<protein>
    <submittedName>
        <fullName evidence="2">Uncharacterized protein</fullName>
    </submittedName>
</protein>
<feature type="transmembrane region" description="Helical" evidence="1">
    <location>
        <begin position="6"/>
        <end position="31"/>
    </location>
</feature>
<keyword evidence="3" id="KW-1185">Reference proteome</keyword>
<dbReference type="AlphaFoldDB" id="A0A1Q8ZRP0"/>
<evidence type="ECO:0000313" key="3">
    <source>
        <dbReference type="Proteomes" id="UP000186894"/>
    </source>
</evidence>
<evidence type="ECO:0000313" key="2">
    <source>
        <dbReference type="EMBL" id="OLP44729.1"/>
    </source>
</evidence>
<keyword evidence="1" id="KW-0812">Transmembrane</keyword>
<dbReference type="STRING" id="1867956.BJF95_09615"/>
<feature type="transmembrane region" description="Helical" evidence="1">
    <location>
        <begin position="93"/>
        <end position="110"/>
    </location>
</feature>
<accession>A0A1Q8ZRP0</accession>
<organism evidence="2 3">
    <name type="scientific">Rhizobium oryziradicis</name>
    <dbReference type="NCBI Taxonomy" id="1867956"/>
    <lineage>
        <taxon>Bacteria</taxon>
        <taxon>Pseudomonadati</taxon>
        <taxon>Pseudomonadota</taxon>
        <taxon>Alphaproteobacteria</taxon>
        <taxon>Hyphomicrobiales</taxon>
        <taxon>Rhizobiaceae</taxon>
        <taxon>Rhizobium/Agrobacterium group</taxon>
        <taxon>Rhizobium</taxon>
    </lineage>
</organism>
<feature type="transmembrane region" description="Helical" evidence="1">
    <location>
        <begin position="43"/>
        <end position="66"/>
    </location>
</feature>
<reference evidence="2 3" key="1">
    <citation type="submission" date="2016-09" db="EMBL/GenBank/DDBJ databases">
        <title>Rhizobium oryziradicis sp. nov., isolated from the root of rice.</title>
        <authorList>
            <person name="Zhao J."/>
            <person name="Zhang X."/>
        </authorList>
    </citation>
    <scope>NUCLEOTIDE SEQUENCE [LARGE SCALE GENOMIC DNA]</scope>
    <source>
        <strain evidence="2 3">N19</strain>
    </source>
</reference>
<comment type="caution">
    <text evidence="2">The sequence shown here is derived from an EMBL/GenBank/DDBJ whole genome shotgun (WGS) entry which is preliminary data.</text>
</comment>
<proteinExistence type="predicted"/>
<sequence length="121" mass="13321">MSTSEIVWSTLLVSALLTYLGMFILGIPIILTLQKHGMKRLTSYAIAGFLAGVGFRCIGILVNWLWFAYQNNLGIGIAGKELSDAYLYEPSRLLLPGLVGVVVSIAFWIFSRPDLTPNIND</sequence>
<evidence type="ECO:0000256" key="1">
    <source>
        <dbReference type="SAM" id="Phobius"/>
    </source>
</evidence>
<dbReference type="EMBL" id="MKIM01000027">
    <property type="protein sequence ID" value="OLP44729.1"/>
    <property type="molecule type" value="Genomic_DNA"/>
</dbReference>
<keyword evidence="1" id="KW-1133">Transmembrane helix</keyword>